<proteinExistence type="predicted"/>
<sequence length="252" mass="28754">DNMDQKFSVNSGEKVAAIYASQGHYLISGIEMERMAFVYLKEGNLANAFVLYNQFIILFVGRFPRLTETERKQTAQMRQQEREWEQFVVFEDQLKKQELAQEQIHKQIHGTALSCFRPHQNNSLLKVSADQRNKRDAINSTTQSPPLNRALNAAQQPALKGCDVQFYHEILATHAAAGRSNAARGTETCGNGHKVNLLLSMWSCRSSLGDQTIATWRKWKNYSMFRVNRMDPDTFDPNCSLVPPWSPEAIDI</sequence>
<dbReference type="AlphaFoldDB" id="A0A4U1FH99"/>
<evidence type="ECO:0000313" key="2">
    <source>
        <dbReference type="EMBL" id="TKC49188.1"/>
    </source>
</evidence>
<name>A0A4U1FH99_MONMO</name>
<organism evidence="2 3">
    <name type="scientific">Monodon monoceros</name>
    <name type="common">Narwhal</name>
    <name type="synonym">Ceratodon monodon</name>
    <dbReference type="NCBI Taxonomy" id="40151"/>
    <lineage>
        <taxon>Eukaryota</taxon>
        <taxon>Metazoa</taxon>
        <taxon>Chordata</taxon>
        <taxon>Craniata</taxon>
        <taxon>Vertebrata</taxon>
        <taxon>Euteleostomi</taxon>
        <taxon>Mammalia</taxon>
        <taxon>Eutheria</taxon>
        <taxon>Laurasiatheria</taxon>
        <taxon>Artiodactyla</taxon>
        <taxon>Whippomorpha</taxon>
        <taxon>Cetacea</taxon>
        <taxon>Odontoceti</taxon>
        <taxon>Monodontidae</taxon>
        <taxon>Monodon</taxon>
    </lineage>
</organism>
<evidence type="ECO:0008006" key="4">
    <source>
        <dbReference type="Google" id="ProtNLM"/>
    </source>
</evidence>
<evidence type="ECO:0000256" key="1">
    <source>
        <dbReference type="SAM" id="MobiDB-lite"/>
    </source>
</evidence>
<comment type="caution">
    <text evidence="2">The sequence shown here is derived from an EMBL/GenBank/DDBJ whole genome shotgun (WGS) entry which is preliminary data.</text>
</comment>
<dbReference type="Gene3D" id="1.20.58.80">
    <property type="entry name" value="Phosphotransferase system, lactose/cellobiose-type IIA subunit"/>
    <property type="match status" value="1"/>
</dbReference>
<evidence type="ECO:0000313" key="3">
    <source>
        <dbReference type="Proteomes" id="UP000308365"/>
    </source>
</evidence>
<gene>
    <name evidence="2" type="ORF">EI555_000341</name>
</gene>
<protein>
    <recommendedName>
        <fullName evidence="4">USP8 dimerisation domain-containing protein</fullName>
    </recommendedName>
</protein>
<dbReference type="Proteomes" id="UP000308365">
    <property type="component" value="Unassembled WGS sequence"/>
</dbReference>
<accession>A0A4U1FH99</accession>
<dbReference type="EMBL" id="RWIC01000129">
    <property type="protein sequence ID" value="TKC49188.1"/>
    <property type="molecule type" value="Genomic_DNA"/>
</dbReference>
<reference evidence="3" key="1">
    <citation type="journal article" date="2019" name="IScience">
        <title>Narwhal Genome Reveals Long-Term Low Genetic Diversity despite Current Large Abundance Size.</title>
        <authorList>
            <person name="Westbury M.V."/>
            <person name="Petersen B."/>
            <person name="Garde E."/>
            <person name="Heide-Jorgensen M.P."/>
            <person name="Lorenzen E.D."/>
        </authorList>
    </citation>
    <scope>NUCLEOTIDE SEQUENCE [LARGE SCALE GENOMIC DNA]</scope>
</reference>
<feature type="region of interest" description="Disordered" evidence="1">
    <location>
        <begin position="127"/>
        <end position="148"/>
    </location>
</feature>
<feature type="non-terminal residue" evidence="2">
    <location>
        <position position="1"/>
    </location>
</feature>